<proteinExistence type="predicted"/>
<organism evidence="1 2">
    <name type="scientific">Allorhodopirellula solitaria</name>
    <dbReference type="NCBI Taxonomy" id="2527987"/>
    <lineage>
        <taxon>Bacteria</taxon>
        <taxon>Pseudomonadati</taxon>
        <taxon>Planctomycetota</taxon>
        <taxon>Planctomycetia</taxon>
        <taxon>Pirellulales</taxon>
        <taxon>Pirellulaceae</taxon>
        <taxon>Allorhodopirellula</taxon>
    </lineage>
</organism>
<name>A0A5C5WMQ6_9BACT</name>
<dbReference type="Gene3D" id="3.40.50.11010">
    <property type="match status" value="1"/>
</dbReference>
<evidence type="ECO:0000313" key="2">
    <source>
        <dbReference type="Proteomes" id="UP000318053"/>
    </source>
</evidence>
<dbReference type="AlphaFoldDB" id="A0A5C5WMQ6"/>
<reference evidence="1 2" key="1">
    <citation type="submission" date="2019-02" db="EMBL/GenBank/DDBJ databases">
        <title>Deep-cultivation of Planctomycetes and their phenomic and genomic characterization uncovers novel biology.</title>
        <authorList>
            <person name="Wiegand S."/>
            <person name="Jogler M."/>
            <person name="Boedeker C."/>
            <person name="Pinto D."/>
            <person name="Vollmers J."/>
            <person name="Rivas-Marin E."/>
            <person name="Kohn T."/>
            <person name="Peeters S.H."/>
            <person name="Heuer A."/>
            <person name="Rast P."/>
            <person name="Oberbeckmann S."/>
            <person name="Bunk B."/>
            <person name="Jeske O."/>
            <person name="Meyerdierks A."/>
            <person name="Storesund J.E."/>
            <person name="Kallscheuer N."/>
            <person name="Luecker S."/>
            <person name="Lage O.M."/>
            <person name="Pohl T."/>
            <person name="Merkel B.J."/>
            <person name="Hornburger P."/>
            <person name="Mueller R.-W."/>
            <person name="Bruemmer F."/>
            <person name="Labrenz M."/>
            <person name="Spormann A.M."/>
            <person name="Op Den Camp H."/>
            <person name="Overmann J."/>
            <person name="Amann R."/>
            <person name="Jetten M.S.M."/>
            <person name="Mascher T."/>
            <person name="Medema M.H."/>
            <person name="Devos D.P."/>
            <person name="Kaster A.-K."/>
            <person name="Ovreas L."/>
            <person name="Rohde M."/>
            <person name="Galperin M.Y."/>
            <person name="Jogler C."/>
        </authorList>
    </citation>
    <scope>NUCLEOTIDE SEQUENCE [LARGE SCALE GENOMIC DNA]</scope>
    <source>
        <strain evidence="1 2">CA85</strain>
    </source>
</reference>
<dbReference type="GO" id="GO:0016757">
    <property type="term" value="F:glycosyltransferase activity"/>
    <property type="evidence" value="ECO:0007669"/>
    <property type="project" value="UniProtKB-KW"/>
</dbReference>
<keyword evidence="1" id="KW-0328">Glycosyltransferase</keyword>
<gene>
    <name evidence="1" type="primary">tuaH</name>
    <name evidence="1" type="ORF">CA85_51510</name>
</gene>
<dbReference type="Pfam" id="PF13692">
    <property type="entry name" value="Glyco_trans_1_4"/>
    <property type="match status" value="1"/>
</dbReference>
<protein>
    <submittedName>
        <fullName evidence="1">Putative teichuronic acid biosynthesis glycosyltransferase TuaH</fullName>
        <ecNumber evidence="1">2.4.-.-</ecNumber>
    </submittedName>
</protein>
<keyword evidence="1" id="KW-0808">Transferase</keyword>
<evidence type="ECO:0000313" key="1">
    <source>
        <dbReference type="EMBL" id="TWT51908.1"/>
    </source>
</evidence>
<keyword evidence="2" id="KW-1185">Reference proteome</keyword>
<dbReference type="OrthoDB" id="9816564at2"/>
<dbReference type="Proteomes" id="UP000318053">
    <property type="component" value="Unassembled WGS sequence"/>
</dbReference>
<dbReference type="EC" id="2.4.-.-" evidence="1"/>
<accession>A0A5C5WMQ6</accession>
<comment type="caution">
    <text evidence="1">The sequence shown here is derived from an EMBL/GenBank/DDBJ whole genome shotgun (WGS) entry which is preliminary data.</text>
</comment>
<dbReference type="SUPFAM" id="SSF53756">
    <property type="entry name" value="UDP-Glycosyltransferase/glycogen phosphorylase"/>
    <property type="match status" value="1"/>
</dbReference>
<dbReference type="EMBL" id="SJPK01000036">
    <property type="protein sequence ID" value="TWT51908.1"/>
    <property type="molecule type" value="Genomic_DNA"/>
</dbReference>
<sequence>MSMPESLLVFSDDWGRHPSSCQHLIGELLPEIDVTWVNTIGMRPPRLDLLTVKRVWGKVGDWSQLRQADATGKGVTNHTNLTVIDTKMWPWMNHRWDRWLNQRLLMSQLASSARSSVAVTTIPIVADLVGHLPVRRWIYYCVDDFSVWPGLDGPTLGRMEDELLPKMDLIVAASDSLAAGIAARGFQADVITHGVDLEFWSAKPHDLMQPTMSQIPDKSPLVLFWGVVDQRMNADWVLELADQMSSGEIWLVGPKQNPDSRLSAHPRVKLPGAIPYTELPFLAQRADVLIMPYADLAVTRAMQPLKLKEYLATMRPVVAATLPPVLEWSDCLDAVDTVGDFVDRTLFHLQNNGGLSLTMRKARHRLEIETWANKASRFQQMLFR</sequence>
<dbReference type="Gene3D" id="3.40.50.2000">
    <property type="entry name" value="Glycogen Phosphorylase B"/>
    <property type="match status" value="1"/>
</dbReference>